<feature type="transmembrane region" description="Helical" evidence="10">
    <location>
        <begin position="63"/>
        <end position="82"/>
    </location>
</feature>
<evidence type="ECO:0000256" key="7">
    <source>
        <dbReference type="ARBA" id="ARBA00038151"/>
    </source>
</evidence>
<name>A0ABV7RSL5_9GAMM</name>
<proteinExistence type="inferred from homology"/>
<dbReference type="Proteomes" id="UP001595740">
    <property type="component" value="Unassembled WGS sequence"/>
</dbReference>
<dbReference type="PANTHER" id="PTHR30561:SF0">
    <property type="entry name" value="GUANIDINIUM EXPORTER"/>
    <property type="match status" value="1"/>
</dbReference>
<dbReference type="SUPFAM" id="SSF103481">
    <property type="entry name" value="Multidrug resistance efflux transporter EmrE"/>
    <property type="match status" value="1"/>
</dbReference>
<keyword evidence="4 9" id="KW-0812">Transmembrane</keyword>
<feature type="transmembrane region" description="Helical" evidence="10">
    <location>
        <begin position="33"/>
        <end position="51"/>
    </location>
</feature>
<comment type="similarity">
    <text evidence="7">Belongs to the drug/metabolite transporter (DMT) superfamily. Small multidrug resistance (SMR) (TC 2.A.7.1) family. Gdx/SugE subfamily.</text>
</comment>
<keyword evidence="5 10" id="KW-1133">Transmembrane helix</keyword>
<keyword evidence="12" id="KW-1185">Reference proteome</keyword>
<evidence type="ECO:0000256" key="4">
    <source>
        <dbReference type="ARBA" id="ARBA00022692"/>
    </source>
</evidence>
<sequence>MSAATAWLMLLLAGVLDVLWALAMKQAQGYTRLGWTLTSLLLLAAFVWLLGKSLSVLPVGTAYAVWTGIGAVGTVLAGALLFGESLGAARLGGIALVLAGIVVLKLAPG</sequence>
<evidence type="ECO:0000256" key="3">
    <source>
        <dbReference type="ARBA" id="ARBA00022475"/>
    </source>
</evidence>
<dbReference type="Gene3D" id="1.10.3730.20">
    <property type="match status" value="1"/>
</dbReference>
<evidence type="ECO:0000256" key="1">
    <source>
        <dbReference type="ARBA" id="ARBA00004651"/>
    </source>
</evidence>
<accession>A0ABV7RSL5</accession>
<keyword evidence="6 10" id="KW-0472">Membrane</keyword>
<gene>
    <name evidence="11" type="ORF">ACFOLC_12765</name>
</gene>
<dbReference type="InterPro" id="IPR000390">
    <property type="entry name" value="Small_drug/metabolite_transptr"/>
</dbReference>
<evidence type="ECO:0000256" key="9">
    <source>
        <dbReference type="RuleBase" id="RU003942"/>
    </source>
</evidence>
<dbReference type="InterPro" id="IPR045324">
    <property type="entry name" value="Small_multidrug_res"/>
</dbReference>
<evidence type="ECO:0000313" key="12">
    <source>
        <dbReference type="Proteomes" id="UP001595740"/>
    </source>
</evidence>
<dbReference type="InterPro" id="IPR037185">
    <property type="entry name" value="EmrE-like"/>
</dbReference>
<dbReference type="RefSeq" id="WP_386759643.1">
    <property type="nucleotide sequence ID" value="NZ_JBHRXK010000006.1"/>
</dbReference>
<dbReference type="EMBL" id="JBHRXK010000006">
    <property type="protein sequence ID" value="MFC3551874.1"/>
    <property type="molecule type" value="Genomic_DNA"/>
</dbReference>
<feature type="transmembrane region" description="Helical" evidence="10">
    <location>
        <begin position="88"/>
        <end position="107"/>
    </location>
</feature>
<reference evidence="12" key="1">
    <citation type="journal article" date="2019" name="Int. J. Syst. Evol. Microbiol.">
        <title>The Global Catalogue of Microorganisms (GCM) 10K type strain sequencing project: providing services to taxonomists for standard genome sequencing and annotation.</title>
        <authorList>
            <consortium name="The Broad Institute Genomics Platform"/>
            <consortium name="The Broad Institute Genome Sequencing Center for Infectious Disease"/>
            <person name="Wu L."/>
            <person name="Ma J."/>
        </authorList>
    </citation>
    <scope>NUCLEOTIDE SEQUENCE [LARGE SCALE GENOMIC DNA]</scope>
    <source>
        <strain evidence="12">KCTC 42875</strain>
    </source>
</reference>
<evidence type="ECO:0000313" key="11">
    <source>
        <dbReference type="EMBL" id="MFC3551874.1"/>
    </source>
</evidence>
<comment type="subcellular location">
    <subcellularLocation>
        <location evidence="1 9">Cell membrane</location>
        <topology evidence="1 9">Multi-pass membrane protein</topology>
    </subcellularLocation>
</comment>
<keyword evidence="2" id="KW-0813">Transport</keyword>
<dbReference type="Pfam" id="PF00893">
    <property type="entry name" value="Multi_Drug_Res"/>
    <property type="match status" value="1"/>
</dbReference>
<dbReference type="PANTHER" id="PTHR30561">
    <property type="entry name" value="SMR FAMILY PROTON-DEPENDENT DRUG EFFLUX TRANSPORTER SUGE"/>
    <property type="match status" value="1"/>
</dbReference>
<evidence type="ECO:0000256" key="5">
    <source>
        <dbReference type="ARBA" id="ARBA00022989"/>
    </source>
</evidence>
<evidence type="ECO:0000256" key="2">
    <source>
        <dbReference type="ARBA" id="ARBA00022448"/>
    </source>
</evidence>
<evidence type="ECO:0000256" key="6">
    <source>
        <dbReference type="ARBA" id="ARBA00023136"/>
    </source>
</evidence>
<evidence type="ECO:0000256" key="8">
    <source>
        <dbReference type="ARBA" id="ARBA00039168"/>
    </source>
</evidence>
<comment type="caution">
    <text evidence="11">The sequence shown here is derived from an EMBL/GenBank/DDBJ whole genome shotgun (WGS) entry which is preliminary data.</text>
</comment>
<evidence type="ECO:0000256" key="10">
    <source>
        <dbReference type="SAM" id="Phobius"/>
    </source>
</evidence>
<keyword evidence="3" id="KW-1003">Cell membrane</keyword>
<organism evidence="11 12">
    <name type="scientific">Lysobacter cavernae</name>
    <dbReference type="NCBI Taxonomy" id="1685901"/>
    <lineage>
        <taxon>Bacteria</taxon>
        <taxon>Pseudomonadati</taxon>
        <taxon>Pseudomonadota</taxon>
        <taxon>Gammaproteobacteria</taxon>
        <taxon>Lysobacterales</taxon>
        <taxon>Lysobacteraceae</taxon>
        <taxon>Lysobacter</taxon>
    </lineage>
</organism>
<protein>
    <recommendedName>
        <fullName evidence="8">Guanidinium exporter</fullName>
    </recommendedName>
</protein>